<organism evidence="1 2">
    <name type="scientific">Musa troglodytarum</name>
    <name type="common">fe'i banana</name>
    <dbReference type="NCBI Taxonomy" id="320322"/>
    <lineage>
        <taxon>Eukaryota</taxon>
        <taxon>Viridiplantae</taxon>
        <taxon>Streptophyta</taxon>
        <taxon>Embryophyta</taxon>
        <taxon>Tracheophyta</taxon>
        <taxon>Spermatophyta</taxon>
        <taxon>Magnoliopsida</taxon>
        <taxon>Liliopsida</taxon>
        <taxon>Zingiberales</taxon>
        <taxon>Musaceae</taxon>
        <taxon>Musa</taxon>
    </lineage>
</organism>
<evidence type="ECO:0000313" key="1">
    <source>
        <dbReference type="EMBL" id="URE13705.1"/>
    </source>
</evidence>
<sequence>MAVEDKGCSGCGYRRQGLRLRLRARMRDVQTTNDTPVQIYPTSGVEVVSNGGVVVDEMGESGLADAPRAYYGDDTQVSSMVGQQQLDHFTPVVVSTADDRVIYVGRQRRWELGFCIELPA</sequence>
<name>A0A9E7GFE5_9LILI</name>
<evidence type="ECO:0000313" key="2">
    <source>
        <dbReference type="Proteomes" id="UP001055439"/>
    </source>
</evidence>
<keyword evidence="2" id="KW-1185">Reference proteome</keyword>
<dbReference type="EMBL" id="CP097508">
    <property type="protein sequence ID" value="URE13705.1"/>
    <property type="molecule type" value="Genomic_DNA"/>
</dbReference>
<accession>A0A9E7GFE5</accession>
<protein>
    <submittedName>
        <fullName evidence="1">Uncharacterized protein</fullName>
    </submittedName>
</protein>
<reference evidence="1" key="1">
    <citation type="submission" date="2022-05" db="EMBL/GenBank/DDBJ databases">
        <title>The Musa troglodytarum L. genome provides insights into the mechanism of non-climacteric behaviour and enrichment of carotenoids.</title>
        <authorList>
            <person name="Wang J."/>
        </authorList>
    </citation>
    <scope>NUCLEOTIDE SEQUENCE</scope>
    <source>
        <tissue evidence="1">Leaf</tissue>
    </source>
</reference>
<dbReference type="AlphaFoldDB" id="A0A9E7GFE5"/>
<proteinExistence type="predicted"/>
<gene>
    <name evidence="1" type="ORF">MUK42_32701</name>
</gene>
<dbReference type="Proteomes" id="UP001055439">
    <property type="component" value="Chromosome 6"/>
</dbReference>